<dbReference type="EMBL" id="CP093351">
    <property type="protein sequence ID" value="WOH15946.1"/>
    <property type="molecule type" value="Genomic_DNA"/>
</dbReference>
<feature type="region of interest" description="Disordered" evidence="1">
    <location>
        <begin position="65"/>
        <end position="152"/>
    </location>
</feature>
<evidence type="ECO:0000313" key="2">
    <source>
        <dbReference type="EMBL" id="KZM82984.1"/>
    </source>
</evidence>
<evidence type="ECO:0000313" key="3">
    <source>
        <dbReference type="EMBL" id="WOH15946.1"/>
    </source>
</evidence>
<reference evidence="3" key="2">
    <citation type="submission" date="2022-03" db="EMBL/GenBank/DDBJ databases">
        <title>Draft title - Genomic analysis of global carrot germplasm unveils the trajectory of domestication and the origin of high carotenoid orange carrot.</title>
        <authorList>
            <person name="Iorizzo M."/>
            <person name="Ellison S."/>
            <person name="Senalik D."/>
            <person name="Macko-Podgorni A."/>
            <person name="Grzebelus D."/>
            <person name="Bostan H."/>
            <person name="Rolling W."/>
            <person name="Curaba J."/>
            <person name="Simon P."/>
        </authorList>
    </citation>
    <scope>NUCLEOTIDE SEQUENCE</scope>
    <source>
        <tissue evidence="3">Leaf</tissue>
    </source>
</reference>
<reference evidence="2" key="1">
    <citation type="journal article" date="2016" name="Nat. Genet.">
        <title>A high-quality carrot genome assembly provides new insights into carotenoid accumulation and asterid genome evolution.</title>
        <authorList>
            <person name="Iorizzo M."/>
            <person name="Ellison S."/>
            <person name="Senalik D."/>
            <person name="Zeng P."/>
            <person name="Satapoomin P."/>
            <person name="Huang J."/>
            <person name="Bowman M."/>
            <person name="Iovene M."/>
            <person name="Sanseverino W."/>
            <person name="Cavagnaro P."/>
            <person name="Yildiz M."/>
            <person name="Macko-Podgorni A."/>
            <person name="Moranska E."/>
            <person name="Grzebelus E."/>
            <person name="Grzebelus D."/>
            <person name="Ashrafi H."/>
            <person name="Zheng Z."/>
            <person name="Cheng S."/>
            <person name="Spooner D."/>
            <person name="Van Deynze A."/>
            <person name="Simon P."/>
        </authorList>
    </citation>
    <scope>NUCLEOTIDE SEQUENCE [LARGE SCALE GENOMIC DNA]</scope>
    <source>
        <tissue evidence="2">Leaf</tissue>
    </source>
</reference>
<sequence length="215" mass="23614">MSPVSVLAYQFSILSRKSKEGLEFVGKNPARNILAESTQSVPEFSLAQKSKKGLEFVGKNPARNILAQSAGRVPEKSGQRNSTKFGQPPAPSKHCLTNQRKKGLELRRSQAKNISAQSAGPVPAKSGKHNSTQLGELIPARSERRYTKQKSNDGFTSSLVEAADQPKHNTHLFNQDSTHPIQDQALQIITTITAAYCSIASTHTKHTKCIFYSWK</sequence>
<protein>
    <submittedName>
        <fullName evidence="2">Uncharacterized protein</fullName>
    </submittedName>
</protein>
<dbReference type="Proteomes" id="UP000077755">
    <property type="component" value="Chromosome 9"/>
</dbReference>
<gene>
    <name evidence="2" type="ORF">DCAR_030553</name>
    <name evidence="3" type="ORF">DCAR_0935494</name>
</gene>
<evidence type="ECO:0000313" key="4">
    <source>
        <dbReference type="Proteomes" id="UP000077755"/>
    </source>
</evidence>
<name>A0A175YH31_DAUCS</name>
<evidence type="ECO:0000256" key="1">
    <source>
        <dbReference type="SAM" id="MobiDB-lite"/>
    </source>
</evidence>
<keyword evidence="4" id="KW-1185">Reference proteome</keyword>
<organism evidence="2">
    <name type="scientific">Daucus carota subsp. sativus</name>
    <name type="common">Carrot</name>
    <dbReference type="NCBI Taxonomy" id="79200"/>
    <lineage>
        <taxon>Eukaryota</taxon>
        <taxon>Viridiplantae</taxon>
        <taxon>Streptophyta</taxon>
        <taxon>Embryophyta</taxon>
        <taxon>Tracheophyta</taxon>
        <taxon>Spermatophyta</taxon>
        <taxon>Magnoliopsida</taxon>
        <taxon>eudicotyledons</taxon>
        <taxon>Gunneridae</taxon>
        <taxon>Pentapetalae</taxon>
        <taxon>asterids</taxon>
        <taxon>campanulids</taxon>
        <taxon>Apiales</taxon>
        <taxon>Apiaceae</taxon>
        <taxon>Apioideae</taxon>
        <taxon>Scandiceae</taxon>
        <taxon>Daucinae</taxon>
        <taxon>Daucus</taxon>
        <taxon>Daucus sect. Daucus</taxon>
    </lineage>
</organism>
<proteinExistence type="predicted"/>
<dbReference type="EMBL" id="LNRQ01000009">
    <property type="protein sequence ID" value="KZM82984.1"/>
    <property type="molecule type" value="Genomic_DNA"/>
</dbReference>
<dbReference type="Gramene" id="KZM82984">
    <property type="protein sequence ID" value="KZM82984"/>
    <property type="gene ID" value="DCAR_030553"/>
</dbReference>
<dbReference type="AlphaFoldDB" id="A0A175YH31"/>
<accession>A0A175YH31</accession>